<protein>
    <submittedName>
        <fullName evidence="1">Uncharacterized protein</fullName>
    </submittedName>
</protein>
<keyword evidence="2" id="KW-1185">Reference proteome</keyword>
<comment type="caution">
    <text evidence="1">The sequence shown here is derived from an EMBL/GenBank/DDBJ whole genome shotgun (WGS) entry which is preliminary data.</text>
</comment>
<evidence type="ECO:0000313" key="1">
    <source>
        <dbReference type="EMBL" id="KAI3764703.1"/>
    </source>
</evidence>
<gene>
    <name evidence="1" type="ORF">L2E82_14716</name>
</gene>
<reference evidence="1 2" key="2">
    <citation type="journal article" date="2022" name="Mol. Ecol. Resour.">
        <title>The genomes of chicory, endive, great burdock and yacon provide insights into Asteraceae paleo-polyploidization history and plant inulin production.</title>
        <authorList>
            <person name="Fan W."/>
            <person name="Wang S."/>
            <person name="Wang H."/>
            <person name="Wang A."/>
            <person name="Jiang F."/>
            <person name="Liu H."/>
            <person name="Zhao H."/>
            <person name="Xu D."/>
            <person name="Zhang Y."/>
        </authorList>
    </citation>
    <scope>NUCLEOTIDE SEQUENCE [LARGE SCALE GENOMIC DNA]</scope>
    <source>
        <strain evidence="2">cv. Punajuju</strain>
        <tissue evidence="1">Leaves</tissue>
    </source>
</reference>
<evidence type="ECO:0000313" key="2">
    <source>
        <dbReference type="Proteomes" id="UP001055811"/>
    </source>
</evidence>
<organism evidence="1 2">
    <name type="scientific">Cichorium intybus</name>
    <name type="common">Chicory</name>
    <dbReference type="NCBI Taxonomy" id="13427"/>
    <lineage>
        <taxon>Eukaryota</taxon>
        <taxon>Viridiplantae</taxon>
        <taxon>Streptophyta</taxon>
        <taxon>Embryophyta</taxon>
        <taxon>Tracheophyta</taxon>
        <taxon>Spermatophyta</taxon>
        <taxon>Magnoliopsida</taxon>
        <taxon>eudicotyledons</taxon>
        <taxon>Gunneridae</taxon>
        <taxon>Pentapetalae</taxon>
        <taxon>asterids</taxon>
        <taxon>campanulids</taxon>
        <taxon>Asterales</taxon>
        <taxon>Asteraceae</taxon>
        <taxon>Cichorioideae</taxon>
        <taxon>Cichorieae</taxon>
        <taxon>Cichoriinae</taxon>
        <taxon>Cichorium</taxon>
    </lineage>
</organism>
<dbReference type="EMBL" id="CM042011">
    <property type="protein sequence ID" value="KAI3764703.1"/>
    <property type="molecule type" value="Genomic_DNA"/>
</dbReference>
<name>A0ACB9F1N3_CICIN</name>
<dbReference type="Proteomes" id="UP001055811">
    <property type="component" value="Linkage Group LG03"/>
</dbReference>
<reference evidence="2" key="1">
    <citation type="journal article" date="2022" name="Mol. Ecol. Resour.">
        <title>The genomes of chicory, endive, great burdock and yacon provide insights into Asteraceae palaeo-polyploidization history and plant inulin production.</title>
        <authorList>
            <person name="Fan W."/>
            <person name="Wang S."/>
            <person name="Wang H."/>
            <person name="Wang A."/>
            <person name="Jiang F."/>
            <person name="Liu H."/>
            <person name="Zhao H."/>
            <person name="Xu D."/>
            <person name="Zhang Y."/>
        </authorList>
    </citation>
    <scope>NUCLEOTIDE SEQUENCE [LARGE SCALE GENOMIC DNA]</scope>
    <source>
        <strain evidence="2">cv. Punajuju</strain>
    </source>
</reference>
<proteinExistence type="predicted"/>
<sequence length="203" mass="23003">MSYTMASFSSILRNSIPRTVFAHARQTHVQILIHGLSHDVTLQTDLLLAYSRGSILNARKLFDRMLERNMHSWNIMISASVQNSMHNDALNVFHELRNSGMTPDHYTFPPVLKACAGIGDVSLGLVLHCMEIKLGFENYLVVGSSVLDFYSKCGNLNDARIIFTGTLTRMKSSEEIAINKTFKDPRRCKFCGKKSYHDVRNYP</sequence>
<accession>A0ACB9F1N3</accession>